<name>A0A2A4FGK7_9BURK</name>
<feature type="domain" description="LRAT" evidence="1">
    <location>
        <begin position="54"/>
        <end position="195"/>
    </location>
</feature>
<evidence type="ECO:0000313" key="3">
    <source>
        <dbReference type="Proteomes" id="UP000217994"/>
    </source>
</evidence>
<dbReference type="PROSITE" id="PS51934">
    <property type="entry name" value="LRAT"/>
    <property type="match status" value="1"/>
</dbReference>
<dbReference type="PANTHER" id="PTHR46137">
    <property type="entry name" value="OS05G0310600 PROTEIN"/>
    <property type="match status" value="1"/>
</dbReference>
<evidence type="ECO:0000313" key="2">
    <source>
        <dbReference type="EMBL" id="PCE32541.1"/>
    </source>
</evidence>
<gene>
    <name evidence="2" type="ORF">BZL54_09990</name>
</gene>
<dbReference type="AlphaFoldDB" id="A0A2A4FGK7"/>
<proteinExistence type="predicted"/>
<dbReference type="InterPro" id="IPR007053">
    <property type="entry name" value="LRAT_dom"/>
</dbReference>
<dbReference type="EMBL" id="MTZU01000026">
    <property type="protein sequence ID" value="PCE32541.1"/>
    <property type="molecule type" value="Genomic_DNA"/>
</dbReference>
<dbReference type="RefSeq" id="WP_157721113.1">
    <property type="nucleotide sequence ID" value="NZ_CP020738.1"/>
</dbReference>
<accession>A0A2A4FGK7</accession>
<reference evidence="2 3" key="1">
    <citation type="submission" date="2017-01" db="EMBL/GenBank/DDBJ databases">
        <title>Whole-Genome Shotgun Sequencing of Two beta-Proteobacterial Species in Search of the Bulgecin Biosynthetic Cluster.</title>
        <authorList>
            <person name="Horsman M.E."/>
            <person name="Marous D.R."/>
            <person name="Li R."/>
            <person name="Oliver R.A."/>
            <person name="Byun B."/>
            <person name="Emrich S.J."/>
            <person name="Boggess B."/>
            <person name="Townsend C.A."/>
            <person name="Mobashery S."/>
        </authorList>
    </citation>
    <scope>NUCLEOTIDE SEQUENCE [LARGE SCALE GENOMIC DNA]</scope>
    <source>
        <strain evidence="2 3">ATCC 31433</strain>
    </source>
</reference>
<organism evidence="2 3">
    <name type="scientific">Burkholderia ubonensis subsp. mesacidophila</name>
    <dbReference type="NCBI Taxonomy" id="265293"/>
    <lineage>
        <taxon>Bacteria</taxon>
        <taxon>Pseudomonadati</taxon>
        <taxon>Pseudomonadota</taxon>
        <taxon>Betaproteobacteria</taxon>
        <taxon>Burkholderiales</taxon>
        <taxon>Burkholderiaceae</taxon>
        <taxon>Burkholderia</taxon>
        <taxon>Burkholderia cepacia complex</taxon>
    </lineage>
</organism>
<dbReference type="Gene3D" id="3.90.1720.10">
    <property type="entry name" value="endopeptidase domain like (from Nostoc punctiforme)"/>
    <property type="match status" value="1"/>
</dbReference>
<dbReference type="Proteomes" id="UP000217994">
    <property type="component" value="Unassembled WGS sequence"/>
</dbReference>
<protein>
    <recommendedName>
        <fullName evidence="1">LRAT domain-containing protein</fullName>
    </recommendedName>
</protein>
<dbReference type="PANTHER" id="PTHR46137:SF1">
    <property type="entry name" value="LRAT DOMAIN-CONTAINING PROTEIN"/>
    <property type="match status" value="1"/>
</dbReference>
<sequence length="211" mass="23200">MSIWDSIADAFSGIKDAVESFPAIMKDPYAVSIGHGTVPKLSMNNALTKGAVVKVSRRLGLYDHYGIYISDSAVVHFNNRNGAGELSGDANRIIKTTLKEFMDGSTELKVVTFPASIYESRRHETYRVSSFIAKPRQPWSRPVLSPNANLYKTFSADEIADRALGQLGKGGYDLVFNNCEHFAVWCATGVSESIQVQRIMEVLSQGGGPYR</sequence>
<dbReference type="Pfam" id="PF04970">
    <property type="entry name" value="LRAT"/>
    <property type="match status" value="1"/>
</dbReference>
<evidence type="ECO:0000259" key="1">
    <source>
        <dbReference type="PROSITE" id="PS51934"/>
    </source>
</evidence>
<dbReference type="GeneID" id="69006117"/>
<comment type="caution">
    <text evidence="2">The sequence shown here is derived from an EMBL/GenBank/DDBJ whole genome shotgun (WGS) entry which is preliminary data.</text>
</comment>